<name>A0AAD2E7J4_9LAMI</name>
<gene>
    <name evidence="11" type="ORF">FPE_LOCUS25101</name>
</gene>
<dbReference type="InterPro" id="IPR008984">
    <property type="entry name" value="SMAD_FHA_dom_sf"/>
</dbReference>
<evidence type="ECO:0000256" key="1">
    <source>
        <dbReference type="ARBA" id="ARBA00004123"/>
    </source>
</evidence>
<evidence type="ECO:0000256" key="7">
    <source>
        <dbReference type="ARBA" id="ARBA00023306"/>
    </source>
</evidence>
<evidence type="ECO:0000313" key="11">
    <source>
        <dbReference type="EMBL" id="CAI9777671.1"/>
    </source>
</evidence>
<dbReference type="CDD" id="cd22667">
    <property type="entry name" value="FHA_NBN"/>
    <property type="match status" value="1"/>
</dbReference>
<dbReference type="Pfam" id="PF00533">
    <property type="entry name" value="BRCT"/>
    <property type="match status" value="1"/>
</dbReference>
<evidence type="ECO:0000256" key="4">
    <source>
        <dbReference type="ARBA" id="ARBA00022763"/>
    </source>
</evidence>
<reference evidence="11" key="1">
    <citation type="submission" date="2023-05" db="EMBL/GenBank/DDBJ databases">
        <authorList>
            <person name="Huff M."/>
        </authorList>
    </citation>
    <scope>NUCLEOTIDE SEQUENCE</scope>
</reference>
<dbReference type="InterPro" id="IPR001357">
    <property type="entry name" value="BRCT_dom"/>
</dbReference>
<dbReference type="InterPro" id="IPR040227">
    <property type="entry name" value="Nibrin-rel"/>
</dbReference>
<dbReference type="CDD" id="cd00027">
    <property type="entry name" value="BRCT"/>
    <property type="match status" value="1"/>
</dbReference>
<comment type="subcellular location">
    <subcellularLocation>
        <location evidence="2">Chromosome</location>
    </subcellularLocation>
    <subcellularLocation>
        <location evidence="1">Nucleus</location>
    </subcellularLocation>
</comment>
<evidence type="ECO:0000256" key="6">
    <source>
        <dbReference type="ARBA" id="ARBA00023242"/>
    </source>
</evidence>
<evidence type="ECO:0000313" key="12">
    <source>
        <dbReference type="Proteomes" id="UP000834106"/>
    </source>
</evidence>
<evidence type="ECO:0000256" key="5">
    <source>
        <dbReference type="ARBA" id="ARBA00023204"/>
    </source>
</evidence>
<dbReference type="Gene3D" id="3.40.50.10190">
    <property type="entry name" value="BRCT domain"/>
    <property type="match status" value="1"/>
</dbReference>
<dbReference type="EMBL" id="OU503050">
    <property type="protein sequence ID" value="CAI9777671.1"/>
    <property type="molecule type" value="Genomic_DNA"/>
</dbReference>
<dbReference type="SMART" id="SM00240">
    <property type="entry name" value="FHA"/>
    <property type="match status" value="1"/>
</dbReference>
<evidence type="ECO:0000256" key="3">
    <source>
        <dbReference type="ARBA" id="ARBA00022454"/>
    </source>
</evidence>
<feature type="domain" description="BRCT" evidence="10">
    <location>
        <begin position="126"/>
        <end position="190"/>
    </location>
</feature>
<keyword evidence="4" id="KW-0227">DNA damage</keyword>
<sequence length="564" mass="62759">MVWGLFPVDPLPGEDKYYFFSQGTYKVGRKGCDIIVNKDKGVSRIHAEIIIDEMISVDLSHKKSSNNSSKVRIRDCSKYGTFINKNMSSKEKVHEFPHKETMLKDGDMVSFGTGNATYRFCFVPFIFFMCSSKRTEVNQLQDKISSIGASLTHTWTLQCTHVLVDDFSSITCEAIDSIMAKVALVRCDWVEFIAGKGICTEVPSSTSYAPTLMLEGLSIKVTDPQSREHCLRGYTFLLEPLHKYKYQDRLPLLLDVGGAKVIYVEALEPESQGLEGGDNHVVRVIPTGLPSSTECCRKFSYLPKLNEMDLISAVLSGHLDDSIIVSAPVLVTSSCSTDETVVADSDVDMETATSIHASAAVCAMESAERESKQERNIHKAESAENYCRAESIVNVIDSIDQDNKGDTAMSTIKTIKHDIDSQGFIPSNRAALEPNSFNCTDNKMSRKDSIDISESGKLDIIYSQDLIVRDSKLPAPGHSSTSSAVTNFKLFRKMRTPSGNSFHNLIPFSKYPYEESDYGNEDVAESVKEEKKRKQMEAIAEDLFNTEKGRRRAAGPLYGIFARR</sequence>
<dbReference type="PROSITE" id="PS50006">
    <property type="entry name" value="FHA_DOMAIN"/>
    <property type="match status" value="1"/>
</dbReference>
<keyword evidence="5" id="KW-0234">DNA repair</keyword>
<dbReference type="SUPFAM" id="SSF52113">
    <property type="entry name" value="BRCT domain"/>
    <property type="match status" value="1"/>
</dbReference>
<organism evidence="11 12">
    <name type="scientific">Fraxinus pennsylvanica</name>
    <dbReference type="NCBI Taxonomy" id="56036"/>
    <lineage>
        <taxon>Eukaryota</taxon>
        <taxon>Viridiplantae</taxon>
        <taxon>Streptophyta</taxon>
        <taxon>Embryophyta</taxon>
        <taxon>Tracheophyta</taxon>
        <taxon>Spermatophyta</taxon>
        <taxon>Magnoliopsida</taxon>
        <taxon>eudicotyledons</taxon>
        <taxon>Gunneridae</taxon>
        <taxon>Pentapetalae</taxon>
        <taxon>asterids</taxon>
        <taxon>lamiids</taxon>
        <taxon>Lamiales</taxon>
        <taxon>Oleaceae</taxon>
        <taxon>Oleeae</taxon>
        <taxon>Fraxinus</taxon>
    </lineage>
</organism>
<dbReference type="InterPro" id="IPR036420">
    <property type="entry name" value="BRCT_dom_sf"/>
</dbReference>
<dbReference type="GO" id="GO:0007095">
    <property type="term" value="P:mitotic G2 DNA damage checkpoint signaling"/>
    <property type="evidence" value="ECO:0007669"/>
    <property type="project" value="InterPro"/>
</dbReference>
<dbReference type="GO" id="GO:0030870">
    <property type="term" value="C:Mre11 complex"/>
    <property type="evidence" value="ECO:0007669"/>
    <property type="project" value="InterPro"/>
</dbReference>
<dbReference type="GO" id="GO:0005694">
    <property type="term" value="C:chromosome"/>
    <property type="evidence" value="ECO:0007669"/>
    <property type="project" value="UniProtKB-SubCell"/>
</dbReference>
<dbReference type="FunFam" id="2.60.200.20:FF:000017">
    <property type="entry name" value="Nibrin"/>
    <property type="match status" value="1"/>
</dbReference>
<dbReference type="Pfam" id="PF00498">
    <property type="entry name" value="FHA"/>
    <property type="match status" value="1"/>
</dbReference>
<keyword evidence="12" id="KW-1185">Reference proteome</keyword>
<evidence type="ECO:0008006" key="13">
    <source>
        <dbReference type="Google" id="ProtNLM"/>
    </source>
</evidence>
<dbReference type="AlphaFoldDB" id="A0AAD2E7J4"/>
<evidence type="ECO:0000256" key="8">
    <source>
        <dbReference type="ARBA" id="ARBA00044757"/>
    </source>
</evidence>
<dbReference type="SUPFAM" id="SSF49879">
    <property type="entry name" value="SMAD/FHA domain"/>
    <property type="match status" value="1"/>
</dbReference>
<accession>A0AAD2E7J4</accession>
<dbReference type="PROSITE" id="PS50172">
    <property type="entry name" value="BRCT"/>
    <property type="match status" value="1"/>
</dbReference>
<dbReference type="GO" id="GO:0003684">
    <property type="term" value="F:damaged DNA binding"/>
    <property type="evidence" value="ECO:0007669"/>
    <property type="project" value="TreeGrafter"/>
</dbReference>
<keyword evidence="6" id="KW-0539">Nucleus</keyword>
<dbReference type="GO" id="GO:0000724">
    <property type="term" value="P:double-strand break repair via homologous recombination"/>
    <property type="evidence" value="ECO:0007669"/>
    <property type="project" value="TreeGrafter"/>
</dbReference>
<keyword evidence="7" id="KW-0131">Cell cycle</keyword>
<evidence type="ECO:0000259" key="9">
    <source>
        <dbReference type="PROSITE" id="PS50006"/>
    </source>
</evidence>
<dbReference type="InterPro" id="IPR000253">
    <property type="entry name" value="FHA_dom"/>
</dbReference>
<evidence type="ECO:0000259" key="10">
    <source>
        <dbReference type="PROSITE" id="PS50172"/>
    </source>
</evidence>
<dbReference type="Gene3D" id="2.60.200.20">
    <property type="match status" value="1"/>
</dbReference>
<protein>
    <recommendedName>
        <fullName evidence="13">Nijmegen breakage syndrome 1 protein</fullName>
    </recommendedName>
</protein>
<proteinExistence type="inferred from homology"/>
<feature type="domain" description="FHA" evidence="9">
    <location>
        <begin position="25"/>
        <end position="88"/>
    </location>
</feature>
<evidence type="ECO:0000256" key="2">
    <source>
        <dbReference type="ARBA" id="ARBA00004286"/>
    </source>
</evidence>
<comment type="similarity">
    <text evidence="8">Belongs to the Nibrin family.</text>
</comment>
<dbReference type="Proteomes" id="UP000834106">
    <property type="component" value="Chromosome 15"/>
</dbReference>
<dbReference type="PANTHER" id="PTHR12162:SF0">
    <property type="entry name" value="NIBRIN"/>
    <property type="match status" value="1"/>
</dbReference>
<dbReference type="PANTHER" id="PTHR12162">
    <property type="entry name" value="NIBRIN-RELATED"/>
    <property type="match status" value="1"/>
</dbReference>
<keyword evidence="3" id="KW-0158">Chromosome</keyword>